<dbReference type="EMBL" id="CP136895">
    <property type="protein sequence ID" value="WOL10608.1"/>
    <property type="molecule type" value="Genomic_DNA"/>
</dbReference>
<dbReference type="Proteomes" id="UP001327560">
    <property type="component" value="Chromosome 6"/>
</dbReference>
<dbReference type="AlphaFoldDB" id="A0AAQ3KKF5"/>
<sequence>MIFAKVLASVSNTTTNPLSEGKYLINKSVDKWLPPILGKVKWNVDASVVLNCDKSAFAVVCRNHCGDLIFAAVMFNTNSSVIVNETLAINLAMDRSRELLLSLMPKMSLIFVMGN</sequence>
<protein>
    <recommendedName>
        <fullName evidence="3">RNase H type-1 domain-containing protein</fullName>
    </recommendedName>
</protein>
<keyword evidence="2" id="KW-1185">Reference proteome</keyword>
<evidence type="ECO:0000313" key="2">
    <source>
        <dbReference type="Proteomes" id="UP001327560"/>
    </source>
</evidence>
<accession>A0AAQ3KKF5</accession>
<gene>
    <name evidence="1" type="ORF">Cni_G19367</name>
</gene>
<organism evidence="1 2">
    <name type="scientific">Canna indica</name>
    <name type="common">Indian-shot</name>
    <dbReference type="NCBI Taxonomy" id="4628"/>
    <lineage>
        <taxon>Eukaryota</taxon>
        <taxon>Viridiplantae</taxon>
        <taxon>Streptophyta</taxon>
        <taxon>Embryophyta</taxon>
        <taxon>Tracheophyta</taxon>
        <taxon>Spermatophyta</taxon>
        <taxon>Magnoliopsida</taxon>
        <taxon>Liliopsida</taxon>
        <taxon>Zingiberales</taxon>
        <taxon>Cannaceae</taxon>
        <taxon>Canna</taxon>
    </lineage>
</organism>
<proteinExistence type="predicted"/>
<evidence type="ECO:0000313" key="1">
    <source>
        <dbReference type="EMBL" id="WOL10608.1"/>
    </source>
</evidence>
<name>A0AAQ3KKF5_9LILI</name>
<evidence type="ECO:0008006" key="3">
    <source>
        <dbReference type="Google" id="ProtNLM"/>
    </source>
</evidence>
<reference evidence="1 2" key="1">
    <citation type="submission" date="2023-10" db="EMBL/GenBank/DDBJ databases">
        <title>Chromosome-scale genome assembly provides insights into flower coloration mechanisms of Canna indica.</title>
        <authorList>
            <person name="Li C."/>
        </authorList>
    </citation>
    <scope>NUCLEOTIDE SEQUENCE [LARGE SCALE GENOMIC DNA]</scope>
    <source>
        <tissue evidence="1">Flower</tissue>
    </source>
</reference>